<evidence type="ECO:0000256" key="3">
    <source>
        <dbReference type="PROSITE-ProRule" id="PRU00339"/>
    </source>
</evidence>
<dbReference type="PANTHER" id="PTHR45586">
    <property type="entry name" value="TPR REPEAT-CONTAINING PROTEIN PA4667"/>
    <property type="match status" value="1"/>
</dbReference>
<dbReference type="InterPro" id="IPR019734">
    <property type="entry name" value="TPR_rpt"/>
</dbReference>
<dbReference type="Pfam" id="PF13181">
    <property type="entry name" value="TPR_8"/>
    <property type="match status" value="1"/>
</dbReference>
<dbReference type="SMART" id="SM00028">
    <property type="entry name" value="TPR"/>
    <property type="match status" value="3"/>
</dbReference>
<feature type="repeat" description="TPR" evidence="3">
    <location>
        <begin position="144"/>
        <end position="177"/>
    </location>
</feature>
<dbReference type="InterPro" id="IPR051012">
    <property type="entry name" value="CellSynth/LPSAsmb/PSIAsmb"/>
</dbReference>
<protein>
    <submittedName>
        <fullName evidence="5">Type IV pilus biogenesis/stability protein PilW</fullName>
    </submittedName>
</protein>
<dbReference type="PANTHER" id="PTHR45586:SF1">
    <property type="entry name" value="LIPOPOLYSACCHARIDE ASSEMBLY PROTEIN B"/>
    <property type="match status" value="1"/>
</dbReference>
<dbReference type="PROSITE" id="PS50005">
    <property type="entry name" value="TPR"/>
    <property type="match status" value="2"/>
</dbReference>
<accession>A0ABT3THJ6</accession>
<evidence type="ECO:0000256" key="2">
    <source>
        <dbReference type="ARBA" id="ARBA00022803"/>
    </source>
</evidence>
<gene>
    <name evidence="5" type="primary">pilW</name>
    <name evidence="5" type="ORF">EYC98_12830</name>
</gene>
<dbReference type="Proteomes" id="UP001143362">
    <property type="component" value="Unassembled WGS sequence"/>
</dbReference>
<dbReference type="InterPro" id="IPR013360">
    <property type="entry name" value="Pilus_4_PilW"/>
</dbReference>
<dbReference type="EMBL" id="SHNN01000002">
    <property type="protein sequence ID" value="MCX2981744.1"/>
    <property type="molecule type" value="Genomic_DNA"/>
</dbReference>
<organism evidence="5 6">
    <name type="scientific">Candidatus Litorirhabdus singularis</name>
    <dbReference type="NCBI Taxonomy" id="2518993"/>
    <lineage>
        <taxon>Bacteria</taxon>
        <taxon>Pseudomonadati</taxon>
        <taxon>Pseudomonadota</taxon>
        <taxon>Gammaproteobacteria</taxon>
        <taxon>Cellvibrionales</taxon>
        <taxon>Halieaceae</taxon>
        <taxon>Candidatus Litorirhabdus</taxon>
    </lineage>
</organism>
<dbReference type="Pfam" id="PF14559">
    <property type="entry name" value="TPR_19"/>
    <property type="match status" value="1"/>
</dbReference>
<evidence type="ECO:0000256" key="4">
    <source>
        <dbReference type="SAM" id="SignalP"/>
    </source>
</evidence>
<feature type="repeat" description="TPR" evidence="3">
    <location>
        <begin position="74"/>
        <end position="107"/>
    </location>
</feature>
<sequence length="261" mass="29922">MFIKVLLRFSVLTCLLVLLPACVTQEGQVFTSEASPEAALTRRVALARSYIGEQNWEDAKRNLKLAAEIDPDAPEVNEAFALVYQSTGEYELAEQHFRRALEQEPDFSRARNNYAAFLYQQQRFDDAEEQLEIVIQDTLYESRPRAYLNLGLCRLALENDSGARDALQRALTMDRTNTLALMELAHIEFRAEDWALSERYYDYYKSIVKRQPPRALWLGVRLAEKLNDPNAAASYGLALRNMYPDSAEFQAYEKAVQRGGF</sequence>
<dbReference type="InterPro" id="IPR011990">
    <property type="entry name" value="TPR-like_helical_dom_sf"/>
</dbReference>
<keyword evidence="1" id="KW-0677">Repeat</keyword>
<dbReference type="SUPFAM" id="SSF48452">
    <property type="entry name" value="TPR-like"/>
    <property type="match status" value="1"/>
</dbReference>
<feature type="signal peptide" evidence="4">
    <location>
        <begin position="1"/>
        <end position="23"/>
    </location>
</feature>
<dbReference type="Gene3D" id="1.25.40.10">
    <property type="entry name" value="Tetratricopeptide repeat domain"/>
    <property type="match status" value="1"/>
</dbReference>
<reference evidence="5" key="1">
    <citation type="submission" date="2019-02" db="EMBL/GenBank/DDBJ databases">
        <authorList>
            <person name="Li S.-H."/>
        </authorList>
    </citation>
    <scope>NUCLEOTIDE SEQUENCE</scope>
    <source>
        <strain evidence="5">IMCC14734</strain>
    </source>
</reference>
<proteinExistence type="predicted"/>
<keyword evidence="4" id="KW-0732">Signal</keyword>
<keyword evidence="2 3" id="KW-0802">TPR repeat</keyword>
<keyword evidence="6" id="KW-1185">Reference proteome</keyword>
<evidence type="ECO:0000313" key="5">
    <source>
        <dbReference type="EMBL" id="MCX2981744.1"/>
    </source>
</evidence>
<name>A0ABT3THJ6_9GAMM</name>
<comment type="caution">
    <text evidence="5">The sequence shown here is derived from an EMBL/GenBank/DDBJ whole genome shotgun (WGS) entry which is preliminary data.</text>
</comment>
<evidence type="ECO:0000313" key="6">
    <source>
        <dbReference type="Proteomes" id="UP001143362"/>
    </source>
</evidence>
<feature type="chain" id="PRO_5047372521" evidence="4">
    <location>
        <begin position="24"/>
        <end position="261"/>
    </location>
</feature>
<evidence type="ECO:0000256" key="1">
    <source>
        <dbReference type="ARBA" id="ARBA00022737"/>
    </source>
</evidence>
<dbReference type="NCBIfam" id="TIGR02521">
    <property type="entry name" value="type_IV_pilW"/>
    <property type="match status" value="1"/>
</dbReference>